<dbReference type="SMART" id="SM00400">
    <property type="entry name" value="ZnF_CHCC"/>
    <property type="match status" value="1"/>
</dbReference>
<keyword evidence="3" id="KW-1185">Reference proteome</keyword>
<comment type="caution">
    <text evidence="2">The sequence shown here is derived from an EMBL/GenBank/DDBJ whole genome shotgun (WGS) entry which is preliminary data.</text>
</comment>
<accession>A0A4R6W8G3</accession>
<dbReference type="RefSeq" id="WP_133586418.1">
    <property type="nucleotide sequence ID" value="NZ_SNYV01000018.1"/>
</dbReference>
<dbReference type="Proteomes" id="UP000295292">
    <property type="component" value="Unassembled WGS sequence"/>
</dbReference>
<organism evidence="2 3">
    <name type="scientific">Sphingobacterium yanglingense</name>
    <dbReference type="NCBI Taxonomy" id="1437280"/>
    <lineage>
        <taxon>Bacteria</taxon>
        <taxon>Pseudomonadati</taxon>
        <taxon>Bacteroidota</taxon>
        <taxon>Sphingobacteriia</taxon>
        <taxon>Sphingobacteriales</taxon>
        <taxon>Sphingobacteriaceae</taxon>
        <taxon>Sphingobacterium</taxon>
    </lineage>
</organism>
<dbReference type="GO" id="GO:0006260">
    <property type="term" value="P:DNA replication"/>
    <property type="evidence" value="ECO:0007669"/>
    <property type="project" value="InterPro"/>
</dbReference>
<dbReference type="Pfam" id="PF01807">
    <property type="entry name" value="Zn_ribbon_DnaG"/>
    <property type="match status" value="1"/>
</dbReference>
<dbReference type="Gene3D" id="3.90.580.10">
    <property type="entry name" value="Zinc finger, CHC2-type domain"/>
    <property type="match status" value="1"/>
</dbReference>
<dbReference type="EMBL" id="SNYV01000018">
    <property type="protein sequence ID" value="TDQ73841.1"/>
    <property type="molecule type" value="Genomic_DNA"/>
</dbReference>
<dbReference type="GO" id="GO:0003899">
    <property type="term" value="F:DNA-directed RNA polymerase activity"/>
    <property type="evidence" value="ECO:0007669"/>
    <property type="project" value="InterPro"/>
</dbReference>
<dbReference type="OrthoDB" id="8536512at2"/>
<sequence length="297" mass="34387">MDRENLNCADARGVDLVELLGSLGYNPAKIVNKYYWYHSPFRKERTPSFKINRKTNRWYDFGEGLGGNTIDFVVKYSGVNVSDALRIIARKNLARRNDIPTSTTEVVEPIIKIQNVTNLSYPSKNYIESRAVSFSLAKKYCREVHFTMYDKQYFAVGFGNDLGGWELRNKFFKGSSSPKGITTFKAGSDTTQIFEGFIDYLSFLELKNDHSSYDTIILNSLSFFMKTIETLKTYKRINLYLNNDNVGKRLTQLALKKSNRIIDRSNLYTDHNDINDYLQQLKRNSVSIKRAFKNRIK</sequence>
<dbReference type="SUPFAM" id="SSF57783">
    <property type="entry name" value="Zinc beta-ribbon"/>
    <property type="match status" value="1"/>
</dbReference>
<evidence type="ECO:0000313" key="2">
    <source>
        <dbReference type="EMBL" id="TDQ73841.1"/>
    </source>
</evidence>
<dbReference type="GO" id="GO:0003677">
    <property type="term" value="F:DNA binding"/>
    <property type="evidence" value="ECO:0007669"/>
    <property type="project" value="InterPro"/>
</dbReference>
<proteinExistence type="predicted"/>
<dbReference type="GO" id="GO:0008270">
    <property type="term" value="F:zinc ion binding"/>
    <property type="evidence" value="ECO:0007669"/>
    <property type="project" value="InterPro"/>
</dbReference>
<dbReference type="InterPro" id="IPR002694">
    <property type="entry name" value="Znf_CHC2"/>
</dbReference>
<dbReference type="InterPro" id="IPR036977">
    <property type="entry name" value="DNA_primase_Znf_CHC2"/>
</dbReference>
<dbReference type="Pfam" id="PF13155">
    <property type="entry name" value="Toprim_2"/>
    <property type="match status" value="1"/>
</dbReference>
<gene>
    <name evidence="2" type="ORF">CLV99_4278</name>
</gene>
<evidence type="ECO:0000313" key="3">
    <source>
        <dbReference type="Proteomes" id="UP000295292"/>
    </source>
</evidence>
<protein>
    <submittedName>
        <fullName evidence="2">Toprim domain-containing protein</fullName>
    </submittedName>
</protein>
<reference evidence="2 3" key="1">
    <citation type="submission" date="2019-03" db="EMBL/GenBank/DDBJ databases">
        <title>Genomic Encyclopedia of Archaeal and Bacterial Type Strains, Phase II (KMG-II): from individual species to whole genera.</title>
        <authorList>
            <person name="Goeker M."/>
        </authorList>
    </citation>
    <scope>NUCLEOTIDE SEQUENCE [LARGE SCALE GENOMIC DNA]</scope>
    <source>
        <strain evidence="2 3">DSM 28353</strain>
    </source>
</reference>
<evidence type="ECO:0000259" key="1">
    <source>
        <dbReference type="SMART" id="SM00400"/>
    </source>
</evidence>
<feature type="domain" description="Zinc finger CHC2-type" evidence="1">
    <location>
        <begin position="37"/>
        <end position="89"/>
    </location>
</feature>
<dbReference type="AlphaFoldDB" id="A0A4R6W8G3"/>
<name>A0A4R6W8G3_9SPHI</name>
<dbReference type="Gene3D" id="3.40.1360.10">
    <property type="match status" value="1"/>
</dbReference>